<dbReference type="GO" id="GO:0006750">
    <property type="term" value="P:glutathione biosynthetic process"/>
    <property type="evidence" value="ECO:0007669"/>
    <property type="project" value="UniProtKB-KW"/>
</dbReference>
<evidence type="ECO:0000256" key="1">
    <source>
        <dbReference type="ARBA" id="ARBA00001049"/>
    </source>
</evidence>
<dbReference type="PRINTS" id="PR01210">
    <property type="entry name" value="GGTRANSPTASE"/>
</dbReference>
<comment type="catalytic activity">
    <reaction evidence="4 7">
        <text>an N-terminal (5-L-glutamyl)-[peptide] + an alpha-amino acid = 5-L-glutamyl amino acid + an N-terminal L-alpha-aminoacyl-[peptide]</text>
        <dbReference type="Rhea" id="RHEA:23904"/>
        <dbReference type="Rhea" id="RHEA-COMP:9780"/>
        <dbReference type="Rhea" id="RHEA-COMP:9795"/>
        <dbReference type="ChEBI" id="CHEBI:77644"/>
        <dbReference type="ChEBI" id="CHEBI:78597"/>
        <dbReference type="ChEBI" id="CHEBI:78599"/>
        <dbReference type="ChEBI" id="CHEBI:78608"/>
        <dbReference type="EC" id="2.3.2.2"/>
    </reaction>
</comment>
<feature type="signal peptide" evidence="8">
    <location>
        <begin position="1"/>
        <end position="37"/>
    </location>
</feature>
<comment type="catalytic activity">
    <reaction evidence="1 7">
        <text>an S-substituted glutathione + H2O = an S-substituted L-cysteinylglycine + L-glutamate</text>
        <dbReference type="Rhea" id="RHEA:59468"/>
        <dbReference type="ChEBI" id="CHEBI:15377"/>
        <dbReference type="ChEBI" id="CHEBI:29985"/>
        <dbReference type="ChEBI" id="CHEBI:90779"/>
        <dbReference type="ChEBI" id="CHEBI:143103"/>
        <dbReference type="EC" id="3.4.19.13"/>
    </reaction>
</comment>
<dbReference type="GO" id="GO:0006751">
    <property type="term" value="P:glutathione catabolic process"/>
    <property type="evidence" value="ECO:0007669"/>
    <property type="project" value="UniProtKB-UniRule"/>
</dbReference>
<dbReference type="EC" id="3.4.19.13" evidence="7"/>
<feature type="binding site" evidence="6">
    <location>
        <position position="424"/>
    </location>
    <ligand>
        <name>L-glutamate</name>
        <dbReference type="ChEBI" id="CHEBI:29985"/>
    </ligand>
</feature>
<dbReference type="GO" id="GO:0036374">
    <property type="term" value="F:glutathione hydrolase activity"/>
    <property type="evidence" value="ECO:0007669"/>
    <property type="project" value="UniProtKB-UniRule"/>
</dbReference>
<dbReference type="Proteomes" id="UP000199758">
    <property type="component" value="Unassembled WGS sequence"/>
</dbReference>
<dbReference type="EC" id="2.3.2.2" evidence="7"/>
<dbReference type="EMBL" id="FQWZ01000006">
    <property type="protein sequence ID" value="SHH15760.1"/>
    <property type="molecule type" value="Genomic_DNA"/>
</dbReference>
<proteinExistence type="inferred from homology"/>
<evidence type="ECO:0000313" key="9">
    <source>
        <dbReference type="EMBL" id="SHH15760.1"/>
    </source>
</evidence>
<comment type="subunit">
    <text evidence="7">This enzyme consists of two polypeptide chains, which are synthesized in precursor form from a single polypeptide.</text>
</comment>
<dbReference type="InterPro" id="IPR043137">
    <property type="entry name" value="GGT_ssub_C"/>
</dbReference>
<feature type="binding site" evidence="6">
    <location>
        <begin position="453"/>
        <end position="454"/>
    </location>
    <ligand>
        <name>L-glutamate</name>
        <dbReference type="ChEBI" id="CHEBI:29985"/>
    </ligand>
</feature>
<feature type="binding site" evidence="6">
    <location>
        <position position="112"/>
    </location>
    <ligand>
        <name>L-glutamate</name>
        <dbReference type="ChEBI" id="CHEBI:29985"/>
    </ligand>
</feature>
<evidence type="ECO:0000256" key="5">
    <source>
        <dbReference type="PIRSR" id="PIRSR600101-1"/>
    </source>
</evidence>
<comment type="similarity">
    <text evidence="7">Belongs to the gamma-glutamyltransferase family.</text>
</comment>
<keyword evidence="7" id="KW-0808">Transferase</keyword>
<keyword evidence="7" id="KW-0865">Zymogen</keyword>
<dbReference type="Pfam" id="PF01019">
    <property type="entry name" value="G_glu_transpept"/>
    <property type="match status" value="1"/>
</dbReference>
<evidence type="ECO:0000256" key="2">
    <source>
        <dbReference type="ARBA" id="ARBA00001089"/>
    </source>
</evidence>
<dbReference type="InterPro" id="IPR043138">
    <property type="entry name" value="GGT_lsub"/>
</dbReference>
<name>A0A1M5QPT8_9GAMM</name>
<keyword evidence="7" id="KW-0317">Glutathione biosynthesis</keyword>
<dbReference type="PANTHER" id="PTHR43199:SF6">
    <property type="entry name" value="GLUTATHIONE HYDROLASE PROENZYME"/>
    <property type="match status" value="1"/>
</dbReference>
<protein>
    <recommendedName>
        <fullName evidence="7">Glutathione hydrolase proenzyme</fullName>
        <ecNumber evidence="7">2.3.2.2</ecNumber>
        <ecNumber evidence="7">3.4.19.13</ecNumber>
    </recommendedName>
    <component>
        <recommendedName>
            <fullName evidence="7">Glutathione hydrolase large chain</fullName>
        </recommendedName>
    </component>
    <component>
        <recommendedName>
            <fullName evidence="7">Glutathione hydrolase small chain</fullName>
        </recommendedName>
    </component>
</protein>
<evidence type="ECO:0000256" key="8">
    <source>
        <dbReference type="SAM" id="SignalP"/>
    </source>
</evidence>
<evidence type="ECO:0000256" key="7">
    <source>
        <dbReference type="RuleBase" id="RU368036"/>
    </source>
</evidence>
<comment type="pathway">
    <text evidence="7">Sulfur metabolism; glutathione metabolism.</text>
</comment>
<feature type="binding site" evidence="6">
    <location>
        <position position="474"/>
    </location>
    <ligand>
        <name>L-glutamate</name>
        <dbReference type="ChEBI" id="CHEBI:29985"/>
    </ligand>
</feature>
<evidence type="ECO:0000313" key="10">
    <source>
        <dbReference type="Proteomes" id="UP000199758"/>
    </source>
</evidence>
<reference evidence="9 10" key="1">
    <citation type="submission" date="2016-11" db="EMBL/GenBank/DDBJ databases">
        <authorList>
            <person name="Jaros S."/>
            <person name="Januszkiewicz K."/>
            <person name="Wedrychowicz H."/>
        </authorList>
    </citation>
    <scope>NUCLEOTIDE SEQUENCE [LARGE SCALE GENOMIC DNA]</scope>
    <source>
        <strain evidence="9 10">CGMCC 1.7049</strain>
    </source>
</reference>
<dbReference type="RefSeq" id="WP_245793287.1">
    <property type="nucleotide sequence ID" value="NZ_FQWZ01000006.1"/>
</dbReference>
<dbReference type="Gene3D" id="1.10.246.130">
    <property type="match status" value="1"/>
</dbReference>
<dbReference type="InterPro" id="IPR029055">
    <property type="entry name" value="Ntn_hydrolases_N"/>
</dbReference>
<sequence>MTPHRQAGAMRARAMRLLLLLALCAPMAVLAPAVATAAASDKPGAHAVASAHPLATQAGLEVLAAGGNAFDAAVAVSAAIAVVEPTGSGIGGGGFWLLHRQRDGMQTFVDGRETAPGKASATMYLGADGKAVDKRSRDGALAAAIPGEPAALDHIARTYGRLPLARSLAPAIRYARDGFACDAKLAEAFAQHWRRLSPAAQATFAVAGGPPPAGALLRQPDLATTIERLATQGRDGFYQGDTAQRLLAGVQQDGGIWAADDLRGYRVIERAPITLRFGDYRIVTAPPPSAGGVTIGEVLNQLGLLGFNGQGITATHQLIEAMRRAFRDRAAYLGDPDFVPVPTASLLSADYARGLVASINPARATPSASLPPAPAFPEGTHTTHLSVLDADGNRVAATLSINLPFGSGYMPAGTGVFLNDEMDDFAASETASNAYGLIGSKANLVAPNKRPLSTMTPTFVEGPRGLLVLGTPGGSRIVTMVLLGLLDWMQGGDVAHVVALPRFHHQYLPDVVEYEANAFSAEQREALAAMGHVLKPVNRAYGNLQAVSWNPRTGVVDAASDPRGVGEARVVRPAR</sequence>
<keyword evidence="10" id="KW-1185">Reference proteome</keyword>
<dbReference type="SUPFAM" id="SSF56235">
    <property type="entry name" value="N-terminal nucleophile aminohydrolases (Ntn hydrolases)"/>
    <property type="match status" value="1"/>
</dbReference>
<dbReference type="UniPathway" id="UPA00204"/>
<evidence type="ECO:0000256" key="6">
    <source>
        <dbReference type="PIRSR" id="PIRSR600101-2"/>
    </source>
</evidence>
<keyword evidence="7 9" id="KW-0378">Hydrolase</keyword>
<evidence type="ECO:0000256" key="3">
    <source>
        <dbReference type="ARBA" id="ARBA00023315"/>
    </source>
</evidence>
<keyword evidence="3 7" id="KW-0012">Acyltransferase</keyword>
<dbReference type="Gene3D" id="3.60.20.40">
    <property type="match status" value="1"/>
</dbReference>
<accession>A0A1M5QPT8</accession>
<dbReference type="PANTHER" id="PTHR43199">
    <property type="entry name" value="GLUTATHIONE HYDROLASE"/>
    <property type="match status" value="1"/>
</dbReference>
<keyword evidence="8" id="KW-0732">Signal</keyword>
<feature type="binding site" evidence="6">
    <location>
        <begin position="400"/>
        <end position="402"/>
    </location>
    <ligand>
        <name>L-glutamate</name>
        <dbReference type="ChEBI" id="CHEBI:29985"/>
    </ligand>
</feature>
<gene>
    <name evidence="9" type="ORF">SAMN04488068_2737</name>
</gene>
<dbReference type="NCBIfam" id="TIGR00066">
    <property type="entry name" value="g_glut_trans"/>
    <property type="match status" value="1"/>
</dbReference>
<dbReference type="InterPro" id="IPR051792">
    <property type="entry name" value="GGT_bact"/>
</dbReference>
<comment type="catalytic activity">
    <reaction evidence="2 7">
        <text>glutathione + H2O = L-cysteinylglycine + L-glutamate</text>
        <dbReference type="Rhea" id="RHEA:28807"/>
        <dbReference type="ChEBI" id="CHEBI:15377"/>
        <dbReference type="ChEBI" id="CHEBI:29985"/>
        <dbReference type="ChEBI" id="CHEBI:57925"/>
        <dbReference type="ChEBI" id="CHEBI:61694"/>
        <dbReference type="EC" id="3.4.19.13"/>
    </reaction>
</comment>
<evidence type="ECO:0000256" key="4">
    <source>
        <dbReference type="ARBA" id="ARBA00047417"/>
    </source>
</evidence>
<dbReference type="GO" id="GO:0103068">
    <property type="term" value="F:leukotriene C4 gamma-glutamyl transferase activity"/>
    <property type="evidence" value="ECO:0007669"/>
    <property type="project" value="UniProtKB-EC"/>
</dbReference>
<dbReference type="STRING" id="490188.SAMN04488068_2737"/>
<dbReference type="InterPro" id="IPR000101">
    <property type="entry name" value="GGT_peptidase"/>
</dbReference>
<comment type="PTM">
    <text evidence="7">Cleaved by autocatalysis into a large and a small subunit.</text>
</comment>
<dbReference type="AlphaFoldDB" id="A0A1M5QPT8"/>
<feature type="active site" description="Nucleophile" evidence="5">
    <location>
        <position position="382"/>
    </location>
</feature>
<organism evidence="9 10">
    <name type="scientific">Hydrocarboniphaga daqingensis</name>
    <dbReference type="NCBI Taxonomy" id="490188"/>
    <lineage>
        <taxon>Bacteria</taxon>
        <taxon>Pseudomonadati</taxon>
        <taxon>Pseudomonadota</taxon>
        <taxon>Gammaproteobacteria</taxon>
        <taxon>Nevskiales</taxon>
        <taxon>Nevskiaceae</taxon>
        <taxon>Hydrocarboniphaga</taxon>
    </lineage>
</organism>
<feature type="chain" id="PRO_5012567594" description="Glutathione hydrolase proenzyme" evidence="8">
    <location>
        <begin position="38"/>
        <end position="575"/>
    </location>
</feature>